<evidence type="ECO:0000313" key="3">
    <source>
        <dbReference type="Proteomes" id="UP000198914"/>
    </source>
</evidence>
<dbReference type="Proteomes" id="UP000198914">
    <property type="component" value="Unassembled WGS sequence"/>
</dbReference>
<accession>A0A1H3TD58</accession>
<dbReference type="InterPro" id="IPR020169">
    <property type="entry name" value="Intrinsic_membrane_PufX"/>
</dbReference>
<organism evidence="2 3">
    <name type="scientific">Jannaschia faecimaris</name>
    <dbReference type="NCBI Taxonomy" id="1244108"/>
    <lineage>
        <taxon>Bacteria</taxon>
        <taxon>Pseudomonadati</taxon>
        <taxon>Pseudomonadota</taxon>
        <taxon>Alphaproteobacteria</taxon>
        <taxon>Rhodobacterales</taxon>
        <taxon>Roseobacteraceae</taxon>
        <taxon>Jannaschia</taxon>
    </lineage>
</organism>
<protein>
    <submittedName>
        <fullName evidence="2">Intrinsic membrane protein PufX</fullName>
    </submittedName>
</protein>
<keyword evidence="1" id="KW-0812">Transmembrane</keyword>
<evidence type="ECO:0000256" key="1">
    <source>
        <dbReference type="SAM" id="Phobius"/>
    </source>
</evidence>
<keyword evidence="1" id="KW-1133">Transmembrane helix</keyword>
<dbReference type="STRING" id="1244108.SAMN05444004_11652"/>
<gene>
    <name evidence="2" type="ORF">SAMN05444004_11652</name>
</gene>
<evidence type="ECO:0000313" key="2">
    <source>
        <dbReference type="EMBL" id="SDZ48164.1"/>
    </source>
</evidence>
<proteinExistence type="predicted"/>
<feature type="transmembrane region" description="Helical" evidence="1">
    <location>
        <begin position="24"/>
        <end position="49"/>
    </location>
</feature>
<dbReference type="RefSeq" id="WP_092647313.1">
    <property type="nucleotide sequence ID" value="NZ_FNPX01000016.1"/>
</dbReference>
<name>A0A1H3TD58_9RHOB</name>
<sequence>MANHDYLGTSGDPRARLRGDITILMLKGAGYAAAFSLSVVLFVAFFAWVGGLLPPESQEAPDPTPLSVLEIETRHSHA</sequence>
<dbReference type="Pfam" id="PF11511">
    <property type="entry name" value="RhodobacterPufX"/>
    <property type="match status" value="1"/>
</dbReference>
<dbReference type="EMBL" id="FNPX01000016">
    <property type="protein sequence ID" value="SDZ48164.1"/>
    <property type="molecule type" value="Genomic_DNA"/>
</dbReference>
<dbReference type="OrthoDB" id="7691147at2"/>
<keyword evidence="1" id="KW-0472">Membrane</keyword>
<keyword evidence="3" id="KW-1185">Reference proteome</keyword>
<reference evidence="3" key="1">
    <citation type="submission" date="2016-10" db="EMBL/GenBank/DDBJ databases">
        <authorList>
            <person name="Varghese N."/>
            <person name="Submissions S."/>
        </authorList>
    </citation>
    <scope>NUCLEOTIDE SEQUENCE [LARGE SCALE GENOMIC DNA]</scope>
    <source>
        <strain evidence="3">DSM 100420</strain>
    </source>
</reference>
<dbReference type="AlphaFoldDB" id="A0A1H3TD58"/>
<dbReference type="Gene3D" id="1.20.5.920">
    <property type="entry name" value="rhodobacter sphaeroides pufx membrane protein"/>
    <property type="match status" value="1"/>
</dbReference>